<dbReference type="PROSITE" id="PS50089">
    <property type="entry name" value="ZF_RING_2"/>
    <property type="match status" value="1"/>
</dbReference>
<dbReference type="CDD" id="cd16461">
    <property type="entry name" value="RING-H2_EL5-like"/>
    <property type="match status" value="1"/>
</dbReference>
<dbReference type="SMART" id="SM00184">
    <property type="entry name" value="RING"/>
    <property type="match status" value="1"/>
</dbReference>
<dbReference type="GO" id="GO:0016740">
    <property type="term" value="F:transferase activity"/>
    <property type="evidence" value="ECO:0007669"/>
    <property type="project" value="InterPro"/>
</dbReference>
<name>A0A445KZB0_GLYSO</name>
<evidence type="ECO:0000259" key="5">
    <source>
        <dbReference type="PROSITE" id="PS50102"/>
    </source>
</evidence>
<evidence type="ECO:0000259" key="4">
    <source>
        <dbReference type="PROSITE" id="PS50089"/>
    </source>
</evidence>
<dbReference type="GO" id="GO:0003723">
    <property type="term" value="F:RNA binding"/>
    <property type="evidence" value="ECO:0007669"/>
    <property type="project" value="UniProtKB-UniRule"/>
</dbReference>
<dbReference type="PROSITE" id="PS50102">
    <property type="entry name" value="RRM"/>
    <property type="match status" value="1"/>
</dbReference>
<dbReference type="Pfam" id="PF00076">
    <property type="entry name" value="RRM_1"/>
    <property type="match status" value="1"/>
</dbReference>
<dbReference type="SUPFAM" id="SSF54928">
    <property type="entry name" value="RNA-binding domain, RBD"/>
    <property type="match status" value="1"/>
</dbReference>
<reference evidence="6 7" key="1">
    <citation type="submission" date="2018-09" db="EMBL/GenBank/DDBJ databases">
        <title>A high-quality reference genome of wild soybean provides a powerful tool to mine soybean genomes.</title>
        <authorList>
            <person name="Xie M."/>
            <person name="Chung C.Y.L."/>
            <person name="Li M.-W."/>
            <person name="Wong F.-L."/>
            <person name="Chan T.-F."/>
            <person name="Lam H.-M."/>
        </authorList>
    </citation>
    <scope>NUCLEOTIDE SEQUENCE [LARGE SCALE GENOMIC DNA]</scope>
    <source>
        <strain evidence="7">cv. W05</strain>
        <tissue evidence="6">Hypocotyl of etiolated seedlings</tissue>
    </source>
</reference>
<keyword evidence="3" id="KW-1133">Transmembrane helix</keyword>
<feature type="domain" description="RING-type" evidence="4">
    <location>
        <begin position="119"/>
        <end position="161"/>
    </location>
</feature>
<dbReference type="CDD" id="cd00590">
    <property type="entry name" value="RRM_SF"/>
    <property type="match status" value="1"/>
</dbReference>
<keyword evidence="3" id="KW-0472">Membrane</keyword>
<dbReference type="InterPro" id="IPR035979">
    <property type="entry name" value="RBD_domain_sf"/>
</dbReference>
<dbReference type="InterPro" id="IPR015422">
    <property type="entry name" value="PyrdxlP-dep_Trfase_small"/>
</dbReference>
<dbReference type="AlphaFoldDB" id="A0A445KZB0"/>
<dbReference type="Gene3D" id="3.30.70.330">
    <property type="match status" value="1"/>
</dbReference>
<dbReference type="InterPro" id="IPR000504">
    <property type="entry name" value="RRM_dom"/>
</dbReference>
<dbReference type="PANTHER" id="PTHR46592:SF14">
    <property type="entry name" value="RING-TYPE DOMAIN-CONTAINING PROTEIN"/>
    <property type="match status" value="1"/>
</dbReference>
<dbReference type="InterPro" id="IPR012677">
    <property type="entry name" value="Nucleotide-bd_a/b_plait_sf"/>
</dbReference>
<feature type="domain" description="RRM" evidence="5">
    <location>
        <begin position="359"/>
        <end position="419"/>
    </location>
</feature>
<keyword evidence="1" id="KW-0863">Zinc-finger</keyword>
<dbReference type="Proteomes" id="UP000289340">
    <property type="component" value="Chromosome 4"/>
</dbReference>
<dbReference type="InterPro" id="IPR013083">
    <property type="entry name" value="Znf_RING/FYVE/PHD"/>
</dbReference>
<feature type="transmembrane region" description="Helical" evidence="3">
    <location>
        <begin position="20"/>
        <end position="44"/>
    </location>
</feature>
<dbReference type="Pfam" id="PF13639">
    <property type="entry name" value="zf-RING_2"/>
    <property type="match status" value="1"/>
</dbReference>
<dbReference type="GO" id="GO:0008270">
    <property type="term" value="F:zinc ion binding"/>
    <property type="evidence" value="ECO:0007669"/>
    <property type="project" value="UniProtKB-KW"/>
</dbReference>
<keyword evidence="3" id="KW-0812">Transmembrane</keyword>
<accession>A0A445KZB0</accession>
<dbReference type="PANTHER" id="PTHR46592">
    <property type="entry name" value="RING-H2 FINGER PROTEIN ATL67"/>
    <property type="match status" value="1"/>
</dbReference>
<dbReference type="Gene3D" id="3.90.1150.10">
    <property type="entry name" value="Aspartate Aminotransferase, domain 1"/>
    <property type="match status" value="1"/>
</dbReference>
<keyword evidence="1" id="KW-0862">Zinc</keyword>
<dbReference type="SUPFAM" id="SSF57850">
    <property type="entry name" value="RING/U-box"/>
    <property type="match status" value="1"/>
</dbReference>
<keyword evidence="7" id="KW-1185">Reference proteome</keyword>
<comment type="caution">
    <text evidence="6">The sequence shown here is derived from an EMBL/GenBank/DDBJ whole genome shotgun (WGS) entry which is preliminary data.</text>
</comment>
<dbReference type="Gene3D" id="3.30.40.10">
    <property type="entry name" value="Zinc/RING finger domain, C3HC4 (zinc finger)"/>
    <property type="match status" value="1"/>
</dbReference>
<proteinExistence type="predicted"/>
<evidence type="ECO:0000256" key="2">
    <source>
        <dbReference type="PROSITE-ProRule" id="PRU00176"/>
    </source>
</evidence>
<keyword evidence="2" id="KW-0694">RNA-binding</keyword>
<keyword evidence="1" id="KW-0479">Metal-binding</keyword>
<protein>
    <submittedName>
        <fullName evidence="6">Putative RING-H2 finger protein ATL69</fullName>
    </submittedName>
</protein>
<sequence length="419" mass="46940">MSTAALPPSAPTATAGGGLGYGIAIAVSILVLISTIMLASYACVRIKANGSIITRRHNHNINTHQRNNNNNNSSFRDASDGPGVVVLGLEKPAIEACYGPKIVIGESKRLPRPNDQGPCAICLSEYLPKETIRCVPECRHCFHAECVDEWLKTSATCPLCRNSPAPSPLPAAAATPLSEIVPLAFHARKGDIKDLKYGWSTFENILVGSKCVVVGIVLYNDSSLWLYSEQREQHSLETRFVQGLEGLNGKLEVAFLEVPLEVSRTLVRLNLSLLEDIRDDIDFCFKLAKEESVIILPKMGKKGRERNIEWVRELNREGVGERFRLSYARNGYGQHFADTVATQQEEGRSRNWRDASDVYSFYFTYFLEDMKEKDLWLEFKKWGDVREVFIAKNKNRNGKRYAFVSFKGVDDVKKLETTG</sequence>
<dbReference type="InterPro" id="IPR044289">
    <property type="entry name" value="ATL67-70"/>
</dbReference>
<evidence type="ECO:0000313" key="7">
    <source>
        <dbReference type="Proteomes" id="UP000289340"/>
    </source>
</evidence>
<dbReference type="InterPro" id="IPR001841">
    <property type="entry name" value="Znf_RING"/>
</dbReference>
<organism evidence="6 7">
    <name type="scientific">Glycine soja</name>
    <name type="common">Wild soybean</name>
    <dbReference type="NCBI Taxonomy" id="3848"/>
    <lineage>
        <taxon>Eukaryota</taxon>
        <taxon>Viridiplantae</taxon>
        <taxon>Streptophyta</taxon>
        <taxon>Embryophyta</taxon>
        <taxon>Tracheophyta</taxon>
        <taxon>Spermatophyta</taxon>
        <taxon>Magnoliopsida</taxon>
        <taxon>eudicotyledons</taxon>
        <taxon>Gunneridae</taxon>
        <taxon>Pentapetalae</taxon>
        <taxon>rosids</taxon>
        <taxon>fabids</taxon>
        <taxon>Fabales</taxon>
        <taxon>Fabaceae</taxon>
        <taxon>Papilionoideae</taxon>
        <taxon>50 kb inversion clade</taxon>
        <taxon>NPAAA clade</taxon>
        <taxon>indigoferoid/millettioid clade</taxon>
        <taxon>Phaseoleae</taxon>
        <taxon>Glycine</taxon>
        <taxon>Glycine subgen. Soja</taxon>
    </lineage>
</organism>
<evidence type="ECO:0000256" key="1">
    <source>
        <dbReference type="PROSITE-ProRule" id="PRU00175"/>
    </source>
</evidence>
<dbReference type="EMBL" id="QZWG01000004">
    <property type="protein sequence ID" value="RZC16215.1"/>
    <property type="molecule type" value="Genomic_DNA"/>
</dbReference>
<evidence type="ECO:0000256" key="3">
    <source>
        <dbReference type="SAM" id="Phobius"/>
    </source>
</evidence>
<gene>
    <name evidence="6" type="ORF">D0Y65_009480</name>
</gene>
<dbReference type="GO" id="GO:0016567">
    <property type="term" value="P:protein ubiquitination"/>
    <property type="evidence" value="ECO:0007669"/>
    <property type="project" value="InterPro"/>
</dbReference>
<evidence type="ECO:0000313" key="6">
    <source>
        <dbReference type="EMBL" id="RZC16215.1"/>
    </source>
</evidence>